<accession>A0A428PD28</accession>
<dbReference type="InterPro" id="IPR002401">
    <property type="entry name" value="Cyt_P450_E_grp-I"/>
</dbReference>
<organism evidence="8 9">
    <name type="scientific">Fusarium duplospermum</name>
    <dbReference type="NCBI Taxonomy" id="1325734"/>
    <lineage>
        <taxon>Eukaryota</taxon>
        <taxon>Fungi</taxon>
        <taxon>Dikarya</taxon>
        <taxon>Ascomycota</taxon>
        <taxon>Pezizomycotina</taxon>
        <taxon>Sordariomycetes</taxon>
        <taxon>Hypocreomycetidae</taxon>
        <taxon>Hypocreales</taxon>
        <taxon>Nectriaceae</taxon>
        <taxon>Fusarium</taxon>
        <taxon>Fusarium solani species complex</taxon>
    </lineage>
</organism>
<evidence type="ECO:0000256" key="3">
    <source>
        <dbReference type="ARBA" id="ARBA00022617"/>
    </source>
</evidence>
<reference evidence="8 9" key="1">
    <citation type="submission" date="2017-06" db="EMBL/GenBank/DDBJ databases">
        <title>Comparative genomic analysis of Ambrosia Fusariam Clade fungi.</title>
        <authorList>
            <person name="Stajich J.E."/>
            <person name="Carrillo J."/>
            <person name="Kijimoto T."/>
            <person name="Eskalen A."/>
            <person name="O'Donnell K."/>
            <person name="Kasson M."/>
        </authorList>
    </citation>
    <scope>NUCLEOTIDE SEQUENCE [LARGE SCALE GENOMIC DNA]</scope>
    <source>
        <strain evidence="8 9">NRRL62584</strain>
    </source>
</reference>
<proteinExistence type="inferred from homology"/>
<dbReference type="InterPro" id="IPR001128">
    <property type="entry name" value="Cyt_P450"/>
</dbReference>
<evidence type="ECO:0008006" key="10">
    <source>
        <dbReference type="Google" id="ProtNLM"/>
    </source>
</evidence>
<dbReference type="PANTHER" id="PTHR24305:SF210">
    <property type="entry name" value="CYTOCHROME P450 MONOOXYGENASE ASQL-RELATED"/>
    <property type="match status" value="1"/>
</dbReference>
<dbReference type="SUPFAM" id="SSF48264">
    <property type="entry name" value="Cytochrome P450"/>
    <property type="match status" value="1"/>
</dbReference>
<keyword evidence="7" id="KW-1133">Transmembrane helix</keyword>
<dbReference type="Pfam" id="PF00067">
    <property type="entry name" value="p450"/>
    <property type="match status" value="1"/>
</dbReference>
<dbReference type="Proteomes" id="UP000288168">
    <property type="component" value="Unassembled WGS sequence"/>
</dbReference>
<dbReference type="Gene3D" id="1.10.630.10">
    <property type="entry name" value="Cytochrome P450"/>
    <property type="match status" value="1"/>
</dbReference>
<name>A0A428PD28_9HYPO</name>
<keyword evidence="4 6" id="KW-0479">Metal-binding</keyword>
<keyword evidence="5 6" id="KW-0408">Iron</keyword>
<keyword evidence="3 6" id="KW-0349">Heme</keyword>
<dbReference type="EMBL" id="NKCI01000155">
    <property type="protein sequence ID" value="RSL50980.1"/>
    <property type="molecule type" value="Genomic_DNA"/>
</dbReference>
<evidence type="ECO:0000313" key="9">
    <source>
        <dbReference type="Proteomes" id="UP000288168"/>
    </source>
</evidence>
<comment type="similarity">
    <text evidence="2">Belongs to the cytochrome P450 family.</text>
</comment>
<dbReference type="GO" id="GO:0020037">
    <property type="term" value="F:heme binding"/>
    <property type="evidence" value="ECO:0007669"/>
    <property type="project" value="InterPro"/>
</dbReference>
<feature type="binding site" description="axial binding residue" evidence="6">
    <location>
        <position position="463"/>
    </location>
    <ligand>
        <name>heme</name>
        <dbReference type="ChEBI" id="CHEBI:30413"/>
    </ligand>
    <ligandPart>
        <name>Fe</name>
        <dbReference type="ChEBI" id="CHEBI:18248"/>
    </ligandPart>
</feature>
<dbReference type="PRINTS" id="PR00385">
    <property type="entry name" value="P450"/>
</dbReference>
<dbReference type="PRINTS" id="PR00463">
    <property type="entry name" value="EP450I"/>
</dbReference>
<comment type="cofactor">
    <cofactor evidence="1 6">
        <name>heme</name>
        <dbReference type="ChEBI" id="CHEBI:30413"/>
    </cofactor>
</comment>
<evidence type="ECO:0000256" key="4">
    <source>
        <dbReference type="ARBA" id="ARBA00022723"/>
    </source>
</evidence>
<keyword evidence="9" id="KW-1185">Reference proteome</keyword>
<dbReference type="PANTHER" id="PTHR24305">
    <property type="entry name" value="CYTOCHROME P450"/>
    <property type="match status" value="1"/>
</dbReference>
<sequence length="521" mass="58552">MPHSSNAMSSIVEVVAAEATVYTVSALIISVFLVIAVCKGGYRLLLHPLRRVPGPFLARITDVYFLPSSFKCDRVYVLRQLHEKYGPIVRVGPNEVSLSDWRMYRRIYTNKQALKDPKFYSPFSFLGHGNVFSVTSSNTADHSSRRKLQSKTYSQQEIASHASSILQRTDVLIDRLTKSASDSPTNTANAYDLFGAWGLEIICKLLVDADIPDDPSQTIHMLEALESSPPAFFANIMLPWLPTFRFKTEIPGILGNAYRAFDEWERLTIGMLKDYQNRERDSGDKRQFGVAPLLEANSKLLGRSYHFREALEEAMGIVLAGSGVSGHTFIYLTYALALPQGRRVQETLRAELKGAGDSLSELMTLPYLSAVIKETYRVYPAVMSTLPRILGEPLEVVDIDIILPPGTIVGMQNYVHHRDPVLFPRPDDFIPERWLEGHEMSRGINLDDANAALTPYSVGSRNCMGQTLAKTELYLAVPRLVRRLDFRLSSEMKADDMHMKDLWAVQPKGRRLLLDIKPVDA</sequence>
<evidence type="ECO:0000313" key="8">
    <source>
        <dbReference type="EMBL" id="RSL50980.1"/>
    </source>
</evidence>
<feature type="transmembrane region" description="Helical" evidence="7">
    <location>
        <begin position="20"/>
        <end position="42"/>
    </location>
</feature>
<protein>
    <recommendedName>
        <fullName evidence="10">Cytochrome P450 monooxygenase</fullName>
    </recommendedName>
</protein>
<evidence type="ECO:0000256" key="1">
    <source>
        <dbReference type="ARBA" id="ARBA00001971"/>
    </source>
</evidence>
<gene>
    <name evidence="8" type="ORF">CEP54_011634</name>
</gene>
<dbReference type="OrthoDB" id="1470350at2759"/>
<dbReference type="InterPro" id="IPR036396">
    <property type="entry name" value="Cyt_P450_sf"/>
</dbReference>
<dbReference type="GO" id="GO:0005506">
    <property type="term" value="F:iron ion binding"/>
    <property type="evidence" value="ECO:0007669"/>
    <property type="project" value="InterPro"/>
</dbReference>
<evidence type="ECO:0000256" key="6">
    <source>
        <dbReference type="PIRSR" id="PIRSR602401-1"/>
    </source>
</evidence>
<dbReference type="STRING" id="1325734.A0A428PD28"/>
<evidence type="ECO:0000256" key="2">
    <source>
        <dbReference type="ARBA" id="ARBA00010617"/>
    </source>
</evidence>
<evidence type="ECO:0000256" key="7">
    <source>
        <dbReference type="SAM" id="Phobius"/>
    </source>
</evidence>
<comment type="caution">
    <text evidence="8">The sequence shown here is derived from an EMBL/GenBank/DDBJ whole genome shotgun (WGS) entry which is preliminary data.</text>
</comment>
<dbReference type="AlphaFoldDB" id="A0A428PD28"/>
<dbReference type="GO" id="GO:0004497">
    <property type="term" value="F:monooxygenase activity"/>
    <property type="evidence" value="ECO:0007669"/>
    <property type="project" value="InterPro"/>
</dbReference>
<keyword evidence="7" id="KW-0812">Transmembrane</keyword>
<keyword evidence="7" id="KW-0472">Membrane</keyword>
<evidence type="ECO:0000256" key="5">
    <source>
        <dbReference type="ARBA" id="ARBA00023004"/>
    </source>
</evidence>
<dbReference type="GO" id="GO:0016705">
    <property type="term" value="F:oxidoreductase activity, acting on paired donors, with incorporation or reduction of molecular oxygen"/>
    <property type="evidence" value="ECO:0007669"/>
    <property type="project" value="InterPro"/>
</dbReference>
<dbReference type="InterPro" id="IPR050121">
    <property type="entry name" value="Cytochrome_P450_monoxygenase"/>
</dbReference>